<evidence type="ECO:0000259" key="13">
    <source>
        <dbReference type="PROSITE" id="PS50893"/>
    </source>
</evidence>
<protein>
    <recommendedName>
        <fullName evidence="3">Alpha-hemolysin translocation ATP-binding protein HlyB</fullName>
    </recommendedName>
</protein>
<dbReference type="FunFam" id="3.40.50.300:FF:000221">
    <property type="entry name" value="Multidrug ABC transporter ATP-binding protein"/>
    <property type="match status" value="1"/>
</dbReference>
<keyword evidence="8" id="KW-0378">Hydrolase</keyword>
<dbReference type="PANTHER" id="PTHR43394:SF1">
    <property type="entry name" value="ATP-BINDING CASSETTE SUB-FAMILY B MEMBER 10, MITOCHONDRIAL"/>
    <property type="match status" value="1"/>
</dbReference>
<evidence type="ECO:0000256" key="12">
    <source>
        <dbReference type="SAM" id="Phobius"/>
    </source>
</evidence>
<dbReference type="InterPro" id="IPR027417">
    <property type="entry name" value="P-loop_NTPase"/>
</dbReference>
<feature type="domain" description="ABC transporter" evidence="13">
    <location>
        <begin position="462"/>
        <end position="697"/>
    </location>
</feature>
<keyword evidence="5" id="KW-1003">Cell membrane</keyword>
<accession>A0A329VBC7</accession>
<dbReference type="Gene3D" id="1.20.1560.10">
    <property type="entry name" value="ABC transporter type 1, transmembrane domain"/>
    <property type="match status" value="1"/>
</dbReference>
<dbReference type="SMART" id="SM00382">
    <property type="entry name" value="AAA"/>
    <property type="match status" value="1"/>
</dbReference>
<evidence type="ECO:0000256" key="5">
    <source>
        <dbReference type="ARBA" id="ARBA00022475"/>
    </source>
</evidence>
<feature type="transmembrane region" description="Helical" evidence="12">
    <location>
        <begin position="385"/>
        <end position="410"/>
    </location>
</feature>
<evidence type="ECO:0000313" key="16">
    <source>
        <dbReference type="EMBL" id="RAW84527.1"/>
    </source>
</evidence>
<feature type="transmembrane region" description="Helical" evidence="12">
    <location>
        <begin position="257"/>
        <end position="278"/>
    </location>
</feature>
<organism evidence="16 17">
    <name type="scientific">Photorhabdus laumondii subsp. clarkei</name>
    <dbReference type="NCBI Taxonomy" id="2029685"/>
    <lineage>
        <taxon>Bacteria</taxon>
        <taxon>Pseudomonadati</taxon>
        <taxon>Pseudomonadota</taxon>
        <taxon>Gammaproteobacteria</taxon>
        <taxon>Enterobacterales</taxon>
        <taxon>Morganellaceae</taxon>
        <taxon>Photorhabdus</taxon>
    </lineage>
</organism>
<dbReference type="GO" id="GO:0030256">
    <property type="term" value="C:type I protein secretion system complex"/>
    <property type="evidence" value="ECO:0007669"/>
    <property type="project" value="InterPro"/>
</dbReference>
<dbReference type="RefSeq" id="WP_113026955.1">
    <property type="nucleotide sequence ID" value="NZ_CAWNWQ010000041.1"/>
</dbReference>
<evidence type="ECO:0000256" key="11">
    <source>
        <dbReference type="ARBA" id="ARBA00023136"/>
    </source>
</evidence>
<dbReference type="EMBL" id="NSCI01000041">
    <property type="protein sequence ID" value="RAW84527.1"/>
    <property type="molecule type" value="Genomic_DNA"/>
</dbReference>
<comment type="caution">
    <text evidence="16">The sequence shown here is derived from an EMBL/GenBank/DDBJ whole genome shotgun (WGS) entry which is preliminary data.</text>
</comment>
<evidence type="ECO:0000256" key="2">
    <source>
        <dbReference type="ARBA" id="ARBA00006025"/>
    </source>
</evidence>
<feature type="transmembrane region" description="Helical" evidence="12">
    <location>
        <begin position="284"/>
        <end position="303"/>
    </location>
</feature>
<evidence type="ECO:0000256" key="6">
    <source>
        <dbReference type="ARBA" id="ARBA00022692"/>
    </source>
</evidence>
<sequence>MNRENISADADTLSSALNCCRLLLQLAKGEAQEPQPLLSHNKLKPAIKEYGKAHDVDLALCRLKFPKLTPKLLPLAFRDKQGGFIVLARLSTDQALIQSPYAVSPEVLSINELEARWSGEVLRLGEASLRFDVSWFIPAFIRHRHLLGEVLLFSLMLQLLALVTPLFFQVVMDKVLVHKALSTLEVLVIVLVVVGLFEVVLRGLREYLFAHTANRIDITLGIKLFRHLLGLPLLYFKHRQVGAIITRVQELDSIRDFLTGSMLTLSVDLASTFVFFGVMAWLSPSLTCVVLAVLPLYFLLAWLSSKPLQQRIEQQFQTAALNTSFLNESVSGAETIKSLAVEPKMQRRWESQTANMVEAGFRTQTLNSFISHAVMLLQKTTCVGIIWLGANMVISLELTIGQLIAFNMMVSHVNQPIAKLIDLWQQFVQTRVAVDKLGDILNLPVEQEQGNIRPQQPLSGDLQIRNLVFRYQPHQAPVLQGVTLHIRPGENLGIVGPSGSGKSTLTRLLQKLYAPDEGEILIDGTPLHQLDPGYLRSQIGVVLQENYLFNRSVRHNIAFKDPSASLEKVMAVAKLAGAHDFILQLPLGYDTVLAEAGSSLSGGQRQRIAIARALMANPKILIFDEATSALDDESQALIQANMAEIALGRTVIIIAHRLSTVRHCDRIITLEQGLITESGNHHQLLVKGGCYARLWQMQQELRKETEPCHSRNT</sequence>
<dbReference type="InterPro" id="IPR039421">
    <property type="entry name" value="Type_1_exporter"/>
</dbReference>
<dbReference type="Proteomes" id="UP000250870">
    <property type="component" value="Unassembled WGS sequence"/>
</dbReference>
<dbReference type="CDD" id="cd18588">
    <property type="entry name" value="ABC_6TM_CyaB_HlyB_like"/>
    <property type="match status" value="1"/>
</dbReference>
<evidence type="ECO:0000259" key="15">
    <source>
        <dbReference type="PROSITE" id="PS50990"/>
    </source>
</evidence>
<dbReference type="PROSITE" id="PS50990">
    <property type="entry name" value="PEPTIDASE_C39"/>
    <property type="match status" value="1"/>
</dbReference>
<comment type="subcellular location">
    <subcellularLocation>
        <location evidence="1">Cell membrane</location>
        <topology evidence="1">Multi-pass membrane protein</topology>
    </subcellularLocation>
</comment>
<dbReference type="InterPro" id="IPR036640">
    <property type="entry name" value="ABC1_TM_sf"/>
</dbReference>
<evidence type="ECO:0000256" key="10">
    <source>
        <dbReference type="ARBA" id="ARBA00022989"/>
    </source>
</evidence>
<feature type="transmembrane region" description="Helical" evidence="12">
    <location>
        <begin position="180"/>
        <end position="201"/>
    </location>
</feature>
<evidence type="ECO:0000256" key="1">
    <source>
        <dbReference type="ARBA" id="ARBA00004651"/>
    </source>
</evidence>
<name>A0A329VBC7_9GAMM</name>
<dbReference type="AlphaFoldDB" id="A0A329VBC7"/>
<dbReference type="GO" id="GO:0030253">
    <property type="term" value="P:protein secretion by the type I secretion system"/>
    <property type="evidence" value="ECO:0007669"/>
    <property type="project" value="InterPro"/>
</dbReference>
<dbReference type="NCBIfam" id="TIGR01846">
    <property type="entry name" value="type_I_sec_HlyB"/>
    <property type="match status" value="1"/>
</dbReference>
<dbReference type="GO" id="GO:0006508">
    <property type="term" value="P:proteolysis"/>
    <property type="evidence" value="ECO:0007669"/>
    <property type="project" value="InterPro"/>
</dbReference>
<keyword evidence="7" id="KW-0547">Nucleotide-binding</keyword>
<reference evidence="16 17" key="1">
    <citation type="journal article" date="2018" name="Int. J. Syst. Evol. Microbiol.">
        <title>Whole-genome-based revisit of Photorhabdus phylogeny: proposal for the elevation of most Photorhabdus subspecies to the species level and description of one novel species Photorhabdus bodei sp. nov., and one novel subspecies Photorhabdus laumondii subsp. clarkei subsp. nov.</title>
        <authorList>
            <person name="Machado R.A.R."/>
            <person name="Wuthrich D."/>
            <person name="Kuhnert P."/>
            <person name="Arce C.C.M."/>
            <person name="Thonen L."/>
            <person name="Ruiz C."/>
            <person name="Zhang X."/>
            <person name="Robert C.A.M."/>
            <person name="Karimi J."/>
            <person name="Kamali S."/>
            <person name="Ma J."/>
            <person name="Bruggmann R."/>
            <person name="Erb M."/>
        </authorList>
    </citation>
    <scope>NUCLEOTIDE SEQUENCE [LARGE SCALE GENOMIC DNA]</scope>
    <source>
        <strain evidence="16 17">BOJ-47</strain>
    </source>
</reference>
<keyword evidence="10 12" id="KW-1133">Transmembrane helix</keyword>
<evidence type="ECO:0000256" key="8">
    <source>
        <dbReference type="ARBA" id="ARBA00022801"/>
    </source>
</evidence>
<evidence type="ECO:0000256" key="9">
    <source>
        <dbReference type="ARBA" id="ARBA00022840"/>
    </source>
</evidence>
<dbReference type="PROSITE" id="PS00211">
    <property type="entry name" value="ABC_TRANSPORTER_1"/>
    <property type="match status" value="1"/>
</dbReference>
<proteinExistence type="inferred from homology"/>
<gene>
    <name evidence="16" type="ORF">CKY01_20170</name>
</gene>
<keyword evidence="9" id="KW-0067">ATP-binding</keyword>
<evidence type="ECO:0000256" key="3">
    <source>
        <dbReference type="ARBA" id="ARBA00015531"/>
    </source>
</evidence>
<keyword evidence="6 12" id="KW-0812">Transmembrane</keyword>
<dbReference type="InterPro" id="IPR011527">
    <property type="entry name" value="ABC1_TM_dom"/>
</dbReference>
<keyword evidence="11 12" id="KW-0472">Membrane</keyword>
<dbReference type="Pfam" id="PF00664">
    <property type="entry name" value="ABC_membrane"/>
    <property type="match status" value="1"/>
</dbReference>
<dbReference type="GO" id="GO:0008233">
    <property type="term" value="F:peptidase activity"/>
    <property type="evidence" value="ECO:0007669"/>
    <property type="project" value="InterPro"/>
</dbReference>
<dbReference type="GO" id="GO:0005524">
    <property type="term" value="F:ATP binding"/>
    <property type="evidence" value="ECO:0007669"/>
    <property type="project" value="UniProtKB-KW"/>
</dbReference>
<dbReference type="Gene3D" id="3.40.50.300">
    <property type="entry name" value="P-loop containing nucleotide triphosphate hydrolases"/>
    <property type="match status" value="1"/>
</dbReference>
<comment type="similarity">
    <text evidence="2">Belongs to the ABC transporter superfamily. Protein-1 exporter (TC 3.A.1.109) family.</text>
</comment>
<dbReference type="GO" id="GO:0005886">
    <property type="term" value="C:plasma membrane"/>
    <property type="evidence" value="ECO:0007669"/>
    <property type="project" value="UniProtKB-SubCell"/>
</dbReference>
<dbReference type="InterPro" id="IPR010132">
    <property type="entry name" value="ATPase_T1SS_HlyB"/>
</dbReference>
<feature type="domain" description="Peptidase C39" evidence="15">
    <location>
        <begin position="2"/>
        <end position="124"/>
    </location>
</feature>
<evidence type="ECO:0000259" key="14">
    <source>
        <dbReference type="PROSITE" id="PS50929"/>
    </source>
</evidence>
<dbReference type="Gene3D" id="3.90.70.10">
    <property type="entry name" value="Cysteine proteinases"/>
    <property type="match status" value="1"/>
</dbReference>
<dbReference type="InterPro" id="IPR017871">
    <property type="entry name" value="ABC_transporter-like_CS"/>
</dbReference>
<evidence type="ECO:0000256" key="7">
    <source>
        <dbReference type="ARBA" id="ARBA00022741"/>
    </source>
</evidence>
<dbReference type="SUPFAM" id="SSF90123">
    <property type="entry name" value="ABC transporter transmembrane region"/>
    <property type="match status" value="1"/>
</dbReference>
<dbReference type="CDD" id="cd02259">
    <property type="entry name" value="Peptidase_C39_like"/>
    <property type="match status" value="1"/>
</dbReference>
<dbReference type="Pfam" id="PF00005">
    <property type="entry name" value="ABC_tran"/>
    <property type="match status" value="1"/>
</dbReference>
<dbReference type="GO" id="GO:0015421">
    <property type="term" value="F:ABC-type oligopeptide transporter activity"/>
    <property type="evidence" value="ECO:0007669"/>
    <property type="project" value="TreeGrafter"/>
</dbReference>
<dbReference type="InterPro" id="IPR003593">
    <property type="entry name" value="AAA+_ATPase"/>
</dbReference>
<dbReference type="GO" id="GO:0016887">
    <property type="term" value="F:ATP hydrolysis activity"/>
    <property type="evidence" value="ECO:0007669"/>
    <property type="project" value="InterPro"/>
</dbReference>
<feature type="transmembrane region" description="Helical" evidence="12">
    <location>
        <begin position="150"/>
        <end position="168"/>
    </location>
</feature>
<dbReference type="PANTHER" id="PTHR43394">
    <property type="entry name" value="ATP-DEPENDENT PERMEASE MDL1, MITOCHONDRIAL"/>
    <property type="match status" value="1"/>
</dbReference>
<dbReference type="InterPro" id="IPR003439">
    <property type="entry name" value="ABC_transporter-like_ATP-bd"/>
</dbReference>
<dbReference type="PROSITE" id="PS50929">
    <property type="entry name" value="ABC_TM1F"/>
    <property type="match status" value="1"/>
</dbReference>
<feature type="domain" description="ABC transmembrane type-1" evidence="14">
    <location>
        <begin position="150"/>
        <end position="429"/>
    </location>
</feature>
<dbReference type="PROSITE" id="PS50893">
    <property type="entry name" value="ABC_TRANSPORTER_2"/>
    <property type="match status" value="1"/>
</dbReference>
<dbReference type="SUPFAM" id="SSF52540">
    <property type="entry name" value="P-loop containing nucleoside triphosphate hydrolases"/>
    <property type="match status" value="1"/>
</dbReference>
<dbReference type="InterPro" id="IPR005074">
    <property type="entry name" value="Peptidase_C39"/>
</dbReference>
<evidence type="ECO:0000313" key="17">
    <source>
        <dbReference type="Proteomes" id="UP000250870"/>
    </source>
</evidence>
<keyword evidence="4" id="KW-0813">Transport</keyword>
<evidence type="ECO:0000256" key="4">
    <source>
        <dbReference type="ARBA" id="ARBA00022448"/>
    </source>
</evidence>